<gene>
    <name evidence="4" type="primary">hypA</name>
    <name evidence="5" type="ORF">FYJ34_09705</name>
</gene>
<evidence type="ECO:0000313" key="5">
    <source>
        <dbReference type="EMBL" id="MSR94523.1"/>
    </source>
</evidence>
<dbReference type="AlphaFoldDB" id="A0A6N7UT43"/>
<dbReference type="RefSeq" id="WP_154478250.1">
    <property type="nucleotide sequence ID" value="NZ_VULY01000018.1"/>
</dbReference>
<feature type="binding site" evidence="4">
    <location>
        <position position="78"/>
    </location>
    <ligand>
        <name>Zn(2+)</name>
        <dbReference type="ChEBI" id="CHEBI:29105"/>
    </ligand>
</feature>
<evidence type="ECO:0000256" key="2">
    <source>
        <dbReference type="ARBA" id="ARBA00022723"/>
    </source>
</evidence>
<dbReference type="GO" id="GO:0051604">
    <property type="term" value="P:protein maturation"/>
    <property type="evidence" value="ECO:0007669"/>
    <property type="project" value="InterPro"/>
</dbReference>
<dbReference type="InterPro" id="IPR000688">
    <property type="entry name" value="HypA/HybF"/>
</dbReference>
<keyword evidence="3 4" id="KW-0862">Zinc</keyword>
<protein>
    <recommendedName>
        <fullName evidence="4">Hydrogenase maturation factor HypA</fullName>
    </recommendedName>
</protein>
<proteinExistence type="inferred from homology"/>
<keyword evidence="6" id="KW-1185">Reference proteome</keyword>
<organism evidence="5 6">
    <name type="scientific">Suipraeoptans intestinalis</name>
    <dbReference type="NCBI Taxonomy" id="2606628"/>
    <lineage>
        <taxon>Bacteria</taxon>
        <taxon>Bacillati</taxon>
        <taxon>Bacillota</taxon>
        <taxon>Clostridia</taxon>
        <taxon>Lachnospirales</taxon>
        <taxon>Lachnospiraceae</taxon>
        <taxon>Suipraeoptans</taxon>
    </lineage>
</organism>
<dbReference type="Pfam" id="PF01155">
    <property type="entry name" value="HypA"/>
    <property type="match status" value="1"/>
</dbReference>
<dbReference type="EMBL" id="VULY01000018">
    <property type="protein sequence ID" value="MSR94523.1"/>
    <property type="molecule type" value="Genomic_DNA"/>
</dbReference>
<evidence type="ECO:0000256" key="4">
    <source>
        <dbReference type="HAMAP-Rule" id="MF_00213"/>
    </source>
</evidence>
<feature type="binding site" evidence="4">
    <location>
        <position position="2"/>
    </location>
    <ligand>
        <name>Ni(2+)</name>
        <dbReference type="ChEBI" id="CHEBI:49786"/>
    </ligand>
</feature>
<comment type="function">
    <text evidence="4">Involved in the maturation of [NiFe] hydrogenases. Required for nickel insertion into the metal center of the hydrogenase.</text>
</comment>
<dbReference type="GO" id="GO:0008270">
    <property type="term" value="F:zinc ion binding"/>
    <property type="evidence" value="ECO:0007669"/>
    <property type="project" value="UniProtKB-UniRule"/>
</dbReference>
<keyword evidence="1 4" id="KW-0533">Nickel</keyword>
<sequence length="121" mass="13646">MHELGIVFEIVKKLDEVVRQSGIDPSEIAEILLELGEASTIVPKYLKECWPAATDGTEFEHVEMEIQVVTATVRCKQCGKVYEYLNQGKVCPGCGSEACSIVTGREFYLKEIHLFYEEEEV</sequence>
<feature type="binding site" evidence="4">
    <location>
        <position position="94"/>
    </location>
    <ligand>
        <name>Zn(2+)</name>
        <dbReference type="ChEBI" id="CHEBI:29105"/>
    </ligand>
</feature>
<dbReference type="PIRSF" id="PIRSF004761">
    <property type="entry name" value="Hydrgn_mat_HypA"/>
    <property type="match status" value="1"/>
</dbReference>
<name>A0A6N7UT43_9FIRM</name>
<dbReference type="GO" id="GO:0016151">
    <property type="term" value="F:nickel cation binding"/>
    <property type="evidence" value="ECO:0007669"/>
    <property type="project" value="UniProtKB-UniRule"/>
</dbReference>
<dbReference type="Gene3D" id="3.30.2320.80">
    <property type="match status" value="1"/>
</dbReference>
<feature type="binding site" evidence="4">
    <location>
        <position position="75"/>
    </location>
    <ligand>
        <name>Zn(2+)</name>
        <dbReference type="ChEBI" id="CHEBI:29105"/>
    </ligand>
</feature>
<dbReference type="Proteomes" id="UP000434409">
    <property type="component" value="Unassembled WGS sequence"/>
</dbReference>
<dbReference type="PANTHER" id="PTHR34535">
    <property type="entry name" value="HYDROGENASE MATURATION FACTOR HYPA"/>
    <property type="match status" value="1"/>
</dbReference>
<accession>A0A6N7UT43</accession>
<reference evidence="5 6" key="1">
    <citation type="submission" date="2019-08" db="EMBL/GenBank/DDBJ databases">
        <title>In-depth cultivation of the pig gut microbiome towards novel bacterial diversity and tailored functional studies.</title>
        <authorList>
            <person name="Wylensek D."/>
            <person name="Hitch T.C.A."/>
            <person name="Clavel T."/>
        </authorList>
    </citation>
    <scope>NUCLEOTIDE SEQUENCE [LARGE SCALE GENOMIC DNA]</scope>
    <source>
        <strain evidence="5 6">68-1-5</strain>
    </source>
</reference>
<feature type="binding site" evidence="4">
    <location>
        <position position="91"/>
    </location>
    <ligand>
        <name>Zn(2+)</name>
        <dbReference type="ChEBI" id="CHEBI:29105"/>
    </ligand>
</feature>
<evidence type="ECO:0000313" key="6">
    <source>
        <dbReference type="Proteomes" id="UP000434409"/>
    </source>
</evidence>
<evidence type="ECO:0000256" key="3">
    <source>
        <dbReference type="ARBA" id="ARBA00022833"/>
    </source>
</evidence>
<dbReference type="HAMAP" id="MF_00213">
    <property type="entry name" value="HypA_HybF"/>
    <property type="match status" value="1"/>
</dbReference>
<comment type="similarity">
    <text evidence="4">Belongs to the HypA/HybF family.</text>
</comment>
<keyword evidence="2 4" id="KW-0479">Metal-binding</keyword>
<comment type="caution">
    <text evidence="5">The sequence shown here is derived from an EMBL/GenBank/DDBJ whole genome shotgun (WGS) entry which is preliminary data.</text>
</comment>
<evidence type="ECO:0000256" key="1">
    <source>
        <dbReference type="ARBA" id="ARBA00022596"/>
    </source>
</evidence>
<dbReference type="PANTHER" id="PTHR34535:SF3">
    <property type="entry name" value="HYDROGENASE MATURATION FACTOR HYPA"/>
    <property type="match status" value="1"/>
</dbReference>